<reference evidence="1" key="1">
    <citation type="submission" date="2022-11" db="EMBL/GenBank/DDBJ databases">
        <title>Minimal conservation of predation-associated metabolite biosynthetic gene clusters underscores biosynthetic potential of Myxococcota including descriptions for ten novel species: Archangium lansinium sp. nov., Myxococcus landrumus sp. nov., Nannocystis bai.</title>
        <authorList>
            <person name="Ahearne A."/>
            <person name="Stevens C."/>
            <person name="Phillips K."/>
        </authorList>
    </citation>
    <scope>NUCLEOTIDE SEQUENCE</scope>
    <source>
        <strain evidence="1">Na p29</strain>
    </source>
</reference>
<evidence type="ECO:0000313" key="2">
    <source>
        <dbReference type="Proteomes" id="UP001150924"/>
    </source>
</evidence>
<dbReference type="EMBL" id="JAPNKE010000002">
    <property type="protein sequence ID" value="MCY1013079.1"/>
    <property type="molecule type" value="Genomic_DNA"/>
</dbReference>
<comment type="caution">
    <text evidence="1">The sequence shown here is derived from an EMBL/GenBank/DDBJ whole genome shotgun (WGS) entry which is preliminary data.</text>
</comment>
<sequence length="126" mass="14524">MARRVDEHFKASEAEAYNLVISRERIPRSLDREAHVATQRRVIEENLMGFREHERTTIDLDGAACVWMEYSWQSPEGAMNQVNVMRVVDDILVSFTFTCARAFTDAQRGAFRKVLESYKLSPPQGD</sequence>
<dbReference type="Pfam" id="PF08786">
    <property type="entry name" value="DcrB"/>
    <property type="match status" value="1"/>
</dbReference>
<gene>
    <name evidence="1" type="ORF">OV079_47625</name>
</gene>
<dbReference type="Gene3D" id="3.40.1000.10">
    <property type="entry name" value="Mog1/PsbP, alpha/beta/alpha sandwich"/>
    <property type="match status" value="1"/>
</dbReference>
<dbReference type="AlphaFoldDB" id="A0A9X3J3Q6"/>
<evidence type="ECO:0000313" key="1">
    <source>
        <dbReference type="EMBL" id="MCY1013079.1"/>
    </source>
</evidence>
<dbReference type="InterPro" id="IPR016123">
    <property type="entry name" value="Mog1/PsbP_a/b/a-sand"/>
</dbReference>
<keyword evidence="2" id="KW-1185">Reference proteome</keyword>
<dbReference type="SUPFAM" id="SSF55724">
    <property type="entry name" value="Mog1p/PsbP-like"/>
    <property type="match status" value="1"/>
</dbReference>
<name>A0A9X3J3Q6_9BACT</name>
<dbReference type="Proteomes" id="UP001150924">
    <property type="component" value="Unassembled WGS sequence"/>
</dbReference>
<proteinExistence type="predicted"/>
<dbReference type="RefSeq" id="WP_267778812.1">
    <property type="nucleotide sequence ID" value="NZ_JAPNKE010000002.1"/>
</dbReference>
<accession>A0A9X3J3Q6</accession>
<dbReference type="InterPro" id="IPR014894">
    <property type="entry name" value="DcrB/EagT6"/>
</dbReference>
<organism evidence="1 2">
    <name type="scientific">Nannocystis pusilla</name>
    <dbReference type="NCBI Taxonomy" id="889268"/>
    <lineage>
        <taxon>Bacteria</taxon>
        <taxon>Pseudomonadati</taxon>
        <taxon>Myxococcota</taxon>
        <taxon>Polyangia</taxon>
        <taxon>Nannocystales</taxon>
        <taxon>Nannocystaceae</taxon>
        <taxon>Nannocystis</taxon>
    </lineage>
</organism>
<protein>
    <submittedName>
        <fullName evidence="1">DcrB-related protein</fullName>
    </submittedName>
</protein>